<dbReference type="OrthoDB" id="7949219at2"/>
<sequence length="188" mass="20830">MRPLRYSINVTLDGSVHHEAGLPPDEESMHYWTEQMAQVDALILGRVTYSMMESAWRRPASGEWPDWMTARDLPFAEAIDTALKYVVSGTLDAVDWNAELLAGDVGSAIRRLKAEPGGPLWVGGVTLPVALADLGLIDEYEFVVQPVLAGHGPHLLSGLREHLRLELLDRREFRSGAVVLRYRSTVVG</sequence>
<keyword evidence="3" id="KW-1185">Reference proteome</keyword>
<dbReference type="RefSeq" id="WP_048546276.1">
    <property type="nucleotide sequence ID" value="NZ_HF571038.1"/>
</dbReference>
<dbReference type="Pfam" id="PF01872">
    <property type="entry name" value="RibD_C"/>
    <property type="match status" value="1"/>
</dbReference>
<dbReference type="InterPro" id="IPR024072">
    <property type="entry name" value="DHFR-like_dom_sf"/>
</dbReference>
<accession>A0A077M9B8</accession>
<dbReference type="STRING" id="1193518.BN13_500034"/>
<evidence type="ECO:0000259" key="1">
    <source>
        <dbReference type="Pfam" id="PF01872"/>
    </source>
</evidence>
<comment type="caution">
    <text evidence="2">The sequence shown here is derived from an EMBL/GenBank/DDBJ whole genome shotgun (WGS) entry which is preliminary data.</text>
</comment>
<organism evidence="2 3">
    <name type="scientific">Nostocoides jenkinsii Ben 74</name>
    <dbReference type="NCBI Taxonomy" id="1193518"/>
    <lineage>
        <taxon>Bacteria</taxon>
        <taxon>Bacillati</taxon>
        <taxon>Actinomycetota</taxon>
        <taxon>Actinomycetes</taxon>
        <taxon>Micrococcales</taxon>
        <taxon>Intrasporangiaceae</taxon>
        <taxon>Nostocoides</taxon>
    </lineage>
</organism>
<dbReference type="SUPFAM" id="SSF53597">
    <property type="entry name" value="Dihydrofolate reductase-like"/>
    <property type="match status" value="1"/>
</dbReference>
<proteinExistence type="predicted"/>
<dbReference type="InterPro" id="IPR002734">
    <property type="entry name" value="RibDG_C"/>
</dbReference>
<dbReference type="Proteomes" id="UP000035720">
    <property type="component" value="Unassembled WGS sequence"/>
</dbReference>
<reference evidence="2 3" key="1">
    <citation type="journal article" date="2013" name="ISME J.">
        <title>A metabolic model for members of the genus Tetrasphaera involved in enhanced biological phosphorus removal.</title>
        <authorList>
            <person name="Kristiansen R."/>
            <person name="Nguyen H.T.T."/>
            <person name="Saunders A.M."/>
            <person name="Nielsen J.L."/>
            <person name="Wimmer R."/>
            <person name="Le V.Q."/>
            <person name="McIlroy S.J."/>
            <person name="Petrovski S."/>
            <person name="Seviour R.J."/>
            <person name="Calteau A."/>
            <person name="Nielsen K.L."/>
            <person name="Nielsen P.H."/>
        </authorList>
    </citation>
    <scope>NUCLEOTIDE SEQUENCE [LARGE SCALE GENOMIC DNA]</scope>
    <source>
        <strain evidence="2 3">Ben 74</strain>
    </source>
</reference>
<gene>
    <name evidence="2" type="ORF">BN13_500034</name>
</gene>
<feature type="domain" description="Bacterial bifunctional deaminase-reductase C-terminal" evidence="1">
    <location>
        <begin position="5"/>
        <end position="178"/>
    </location>
</feature>
<protein>
    <submittedName>
        <fullName evidence="2">Riboflavin biosynthesis protein RibD domain protein</fullName>
    </submittedName>
</protein>
<dbReference type="AlphaFoldDB" id="A0A077M9B8"/>
<dbReference type="GO" id="GO:0009231">
    <property type="term" value="P:riboflavin biosynthetic process"/>
    <property type="evidence" value="ECO:0007669"/>
    <property type="project" value="InterPro"/>
</dbReference>
<dbReference type="Gene3D" id="3.40.430.10">
    <property type="entry name" value="Dihydrofolate Reductase, subunit A"/>
    <property type="match status" value="1"/>
</dbReference>
<dbReference type="EMBL" id="CAJC01000162">
    <property type="protein sequence ID" value="CCI53906.1"/>
    <property type="molecule type" value="Genomic_DNA"/>
</dbReference>
<dbReference type="GO" id="GO:0008703">
    <property type="term" value="F:5-amino-6-(5-phosphoribosylamino)uracil reductase activity"/>
    <property type="evidence" value="ECO:0007669"/>
    <property type="project" value="InterPro"/>
</dbReference>
<evidence type="ECO:0000313" key="3">
    <source>
        <dbReference type="Proteomes" id="UP000035720"/>
    </source>
</evidence>
<name>A0A077M9B8_9MICO</name>
<evidence type="ECO:0000313" key="2">
    <source>
        <dbReference type="EMBL" id="CCI53906.1"/>
    </source>
</evidence>